<name>A0ABP9VBZ5_9DEIO</name>
<dbReference type="RefSeq" id="WP_353542046.1">
    <property type="nucleotide sequence ID" value="NZ_BAABRN010000017.1"/>
</dbReference>
<dbReference type="Pfam" id="PF07969">
    <property type="entry name" value="Amidohydro_3"/>
    <property type="match status" value="1"/>
</dbReference>
<dbReference type="Proteomes" id="UP001458946">
    <property type="component" value="Unassembled WGS sequence"/>
</dbReference>
<dbReference type="InterPro" id="IPR011059">
    <property type="entry name" value="Metal-dep_hydrolase_composite"/>
</dbReference>
<dbReference type="SUPFAM" id="SSF51556">
    <property type="entry name" value="Metallo-dependent hydrolases"/>
    <property type="match status" value="1"/>
</dbReference>
<dbReference type="PANTHER" id="PTHR22642:SF2">
    <property type="entry name" value="PROTEIN LONG AFTER FAR-RED 3"/>
    <property type="match status" value="1"/>
</dbReference>
<dbReference type="InterPro" id="IPR032466">
    <property type="entry name" value="Metal_Hydrolase"/>
</dbReference>
<protein>
    <submittedName>
        <fullName evidence="2">N-substituted formamide deformylase</fullName>
    </submittedName>
</protein>
<keyword evidence="3" id="KW-1185">Reference proteome</keyword>
<dbReference type="SUPFAM" id="SSF51338">
    <property type="entry name" value="Composite domain of metallo-dependent hydrolases"/>
    <property type="match status" value="1"/>
</dbReference>
<dbReference type="CDD" id="cd01300">
    <property type="entry name" value="YtcJ_like"/>
    <property type="match status" value="1"/>
</dbReference>
<evidence type="ECO:0000313" key="2">
    <source>
        <dbReference type="EMBL" id="GAA5502075.1"/>
    </source>
</evidence>
<proteinExistence type="predicted"/>
<dbReference type="Gene3D" id="3.10.310.70">
    <property type="match status" value="1"/>
</dbReference>
<evidence type="ECO:0000259" key="1">
    <source>
        <dbReference type="Pfam" id="PF07969"/>
    </source>
</evidence>
<dbReference type="InterPro" id="IPR033932">
    <property type="entry name" value="YtcJ-like"/>
</dbReference>
<evidence type="ECO:0000313" key="3">
    <source>
        <dbReference type="Proteomes" id="UP001458946"/>
    </source>
</evidence>
<gene>
    <name evidence="2" type="primary">nfdA</name>
    <name evidence="2" type="ORF">Dxin01_01814</name>
</gene>
<sequence length="499" mass="53055">MIAPLTIVQAQILTSDEAHPTAEAVLVGGGRVLAVGQLEEMRSLAPRADILDHRDLILTAGLADAHIHLVMYGASLSQIDLAGVQSVAQVQQKVAERAAVTPAGEWIVGGGFLTSELGLEDYPTATMLDGVSPNHPVLLHSRDHHMIWVNSLALRRAGVTESTPDPEGGHIVHPLGCLQENAQALVAHHLPEPTPAQWLEFARAGAGDLASRGYVSAHTMAFEAADAPRALQTLASRGELPLRVWACLPHDRLHLARDLGVTAGGGGMFEWGGVKFFADGALGSRTAWLHASGFADGSGTGIALDPPELIYERGLEAIKLGLTPVTHAIGDRANTEVISVYEKLRPEAEARGIRLRIEHSQHLRREDITRMKGMTSSVQPIHLQADGPMIRELLPHLEPTSYAFKSLKAAGAILAFGSDAPVAPPNPAANFAAATTRLDDSGQPLAPAEALSELDVLWAHTRGPAIAAGWHDEGWIRAGARAAFTLWDRLGGQARALVL</sequence>
<feature type="domain" description="Amidohydrolase 3" evidence="1">
    <location>
        <begin position="52"/>
        <end position="489"/>
    </location>
</feature>
<dbReference type="EMBL" id="BAABRN010000017">
    <property type="protein sequence ID" value="GAA5502075.1"/>
    <property type="molecule type" value="Genomic_DNA"/>
</dbReference>
<organism evidence="2 3">
    <name type="scientific">Deinococcus xinjiangensis</name>
    <dbReference type="NCBI Taxonomy" id="457454"/>
    <lineage>
        <taxon>Bacteria</taxon>
        <taxon>Thermotogati</taxon>
        <taxon>Deinococcota</taxon>
        <taxon>Deinococci</taxon>
        <taxon>Deinococcales</taxon>
        <taxon>Deinococcaceae</taxon>
        <taxon>Deinococcus</taxon>
    </lineage>
</organism>
<dbReference type="Gene3D" id="2.30.40.10">
    <property type="entry name" value="Urease, subunit C, domain 1"/>
    <property type="match status" value="1"/>
</dbReference>
<comment type="caution">
    <text evidence="2">The sequence shown here is derived from an EMBL/GenBank/DDBJ whole genome shotgun (WGS) entry which is preliminary data.</text>
</comment>
<dbReference type="PANTHER" id="PTHR22642">
    <property type="entry name" value="IMIDAZOLONEPROPIONASE"/>
    <property type="match status" value="1"/>
</dbReference>
<reference evidence="2 3" key="1">
    <citation type="submission" date="2024-02" db="EMBL/GenBank/DDBJ databases">
        <title>Deinococcus xinjiangensis NBRC 107630.</title>
        <authorList>
            <person name="Ichikawa N."/>
            <person name="Katano-Makiyama Y."/>
            <person name="Hidaka K."/>
        </authorList>
    </citation>
    <scope>NUCLEOTIDE SEQUENCE [LARGE SCALE GENOMIC DNA]</scope>
    <source>
        <strain evidence="2 3">NBRC 107630</strain>
    </source>
</reference>
<accession>A0ABP9VBZ5</accession>
<dbReference type="Gene3D" id="3.20.20.140">
    <property type="entry name" value="Metal-dependent hydrolases"/>
    <property type="match status" value="1"/>
</dbReference>
<dbReference type="InterPro" id="IPR013108">
    <property type="entry name" value="Amidohydro_3"/>
</dbReference>